<keyword evidence="3" id="KW-0804">Transcription</keyword>
<proteinExistence type="predicted"/>
<comment type="caution">
    <text evidence="5">The sequence shown here is derived from an EMBL/GenBank/DDBJ whole genome shotgun (WGS) entry which is preliminary data.</text>
</comment>
<dbReference type="SMART" id="SM00347">
    <property type="entry name" value="HTH_MARR"/>
    <property type="match status" value="1"/>
</dbReference>
<evidence type="ECO:0000256" key="1">
    <source>
        <dbReference type="ARBA" id="ARBA00023015"/>
    </source>
</evidence>
<dbReference type="Proteomes" id="UP000031278">
    <property type="component" value="Unassembled WGS sequence"/>
</dbReference>
<evidence type="ECO:0000313" key="5">
    <source>
        <dbReference type="EMBL" id="KHT61464.1"/>
    </source>
</evidence>
<evidence type="ECO:0000256" key="3">
    <source>
        <dbReference type="ARBA" id="ARBA00023163"/>
    </source>
</evidence>
<keyword evidence="1" id="KW-0805">Transcription regulation</keyword>
<dbReference type="SUPFAM" id="SSF46785">
    <property type="entry name" value="Winged helix' DNA-binding domain"/>
    <property type="match status" value="1"/>
</dbReference>
<dbReference type="EMBL" id="JWLZ01000201">
    <property type="protein sequence ID" value="KHT61464.1"/>
    <property type="molecule type" value="Genomic_DNA"/>
</dbReference>
<reference evidence="5 6" key="1">
    <citation type="submission" date="2014-12" db="EMBL/GenBank/DDBJ databases">
        <title>Genome sequencing of Photobacterium gaetbulicola AD005a.</title>
        <authorList>
            <person name="Adrian T.G.S."/>
            <person name="Chan K.G."/>
        </authorList>
    </citation>
    <scope>NUCLEOTIDE SEQUENCE [LARGE SCALE GENOMIC DNA]</scope>
    <source>
        <strain evidence="5 6">AD005a</strain>
    </source>
</reference>
<dbReference type="PROSITE" id="PS50995">
    <property type="entry name" value="HTH_MARR_2"/>
    <property type="match status" value="1"/>
</dbReference>
<evidence type="ECO:0000313" key="6">
    <source>
        <dbReference type="Proteomes" id="UP000031278"/>
    </source>
</evidence>
<dbReference type="PRINTS" id="PR00598">
    <property type="entry name" value="HTHMARR"/>
</dbReference>
<keyword evidence="2" id="KW-0238">DNA-binding</keyword>
<dbReference type="GO" id="GO:0003677">
    <property type="term" value="F:DNA binding"/>
    <property type="evidence" value="ECO:0007669"/>
    <property type="project" value="UniProtKB-KW"/>
</dbReference>
<dbReference type="AlphaFoldDB" id="A0A0B9FZ43"/>
<dbReference type="InterPro" id="IPR000835">
    <property type="entry name" value="HTH_MarR-typ"/>
</dbReference>
<evidence type="ECO:0000259" key="4">
    <source>
        <dbReference type="PROSITE" id="PS50995"/>
    </source>
</evidence>
<gene>
    <name evidence="5" type="ORF">RJ45_22680</name>
</gene>
<sequence length="163" mass="18574">MAKQETVANILKNIEQNWPESFEQHSPPILRIHRLHDYLQQDLALVIEQYSLQSADFGVLATLRRGGEPFCLSPTELYSSMLLSSGGLTKVLTRVTKAGWVERVDNPEDKRSKLVQLTVAGRVLIDKIIQELHRNNQRKLTALSKEEQQQLDGLLAKMLTAWE</sequence>
<protein>
    <submittedName>
        <fullName evidence="5">Transcriptional regulator</fullName>
    </submittedName>
</protein>
<name>A0A0B9FZ43_9GAMM</name>
<organism evidence="5 6">
    <name type="scientific">Photobacterium gaetbulicola</name>
    <dbReference type="NCBI Taxonomy" id="1295392"/>
    <lineage>
        <taxon>Bacteria</taxon>
        <taxon>Pseudomonadati</taxon>
        <taxon>Pseudomonadota</taxon>
        <taxon>Gammaproteobacteria</taxon>
        <taxon>Vibrionales</taxon>
        <taxon>Vibrionaceae</taxon>
        <taxon>Photobacterium</taxon>
    </lineage>
</organism>
<dbReference type="RefSeq" id="WP_039467948.1">
    <property type="nucleotide sequence ID" value="NZ_JWLZ01000201.1"/>
</dbReference>
<evidence type="ECO:0000256" key="2">
    <source>
        <dbReference type="ARBA" id="ARBA00023125"/>
    </source>
</evidence>
<accession>A0A0B9FZ43</accession>
<dbReference type="InterPro" id="IPR036388">
    <property type="entry name" value="WH-like_DNA-bd_sf"/>
</dbReference>
<dbReference type="GO" id="GO:0003700">
    <property type="term" value="F:DNA-binding transcription factor activity"/>
    <property type="evidence" value="ECO:0007669"/>
    <property type="project" value="InterPro"/>
</dbReference>
<dbReference type="InterPro" id="IPR036390">
    <property type="entry name" value="WH_DNA-bd_sf"/>
</dbReference>
<dbReference type="PANTHER" id="PTHR42756:SF1">
    <property type="entry name" value="TRANSCRIPTIONAL REPRESSOR OF EMRAB OPERON"/>
    <property type="match status" value="1"/>
</dbReference>
<feature type="domain" description="HTH marR-type" evidence="4">
    <location>
        <begin position="25"/>
        <end position="160"/>
    </location>
</feature>
<dbReference type="Gene3D" id="1.10.10.10">
    <property type="entry name" value="Winged helix-like DNA-binding domain superfamily/Winged helix DNA-binding domain"/>
    <property type="match status" value="1"/>
</dbReference>
<dbReference type="PANTHER" id="PTHR42756">
    <property type="entry name" value="TRANSCRIPTIONAL REGULATOR, MARR"/>
    <property type="match status" value="1"/>
</dbReference>
<dbReference type="Pfam" id="PF12802">
    <property type="entry name" value="MarR_2"/>
    <property type="match status" value="1"/>
</dbReference>